<evidence type="ECO:0000256" key="6">
    <source>
        <dbReference type="PIRSR" id="PIRSR004762-1"/>
    </source>
</evidence>
<dbReference type="NCBIfam" id="TIGR03700">
    <property type="entry name" value="mena_SCO4494"/>
    <property type="match status" value="1"/>
</dbReference>
<reference evidence="9" key="1">
    <citation type="journal article" date="2020" name="mSystems">
        <title>Genome- and Community-Level Interaction Insights into Carbon Utilization and Element Cycling Functions of Hydrothermarchaeota in Hydrothermal Sediment.</title>
        <authorList>
            <person name="Zhou Z."/>
            <person name="Liu Y."/>
            <person name="Xu W."/>
            <person name="Pan J."/>
            <person name="Luo Z.H."/>
            <person name="Li M."/>
        </authorList>
    </citation>
    <scope>NUCLEOTIDE SEQUENCE [LARGE SCALE GENOMIC DNA]</scope>
    <source>
        <strain evidence="9">HyVt-19</strain>
    </source>
</reference>
<comment type="caution">
    <text evidence="9">The sequence shown here is derived from an EMBL/GenBank/DDBJ whole genome shotgun (WGS) entry which is preliminary data.</text>
</comment>
<accession>A0A7C0WSF4</accession>
<keyword evidence="1 6" id="KW-0004">4Fe-4S</keyword>
<dbReference type="PANTHER" id="PTHR43076">
    <property type="entry name" value="FO SYNTHASE (COFH)"/>
    <property type="match status" value="1"/>
</dbReference>
<dbReference type="GO" id="GO:0009234">
    <property type="term" value="P:menaquinone biosynthetic process"/>
    <property type="evidence" value="ECO:0007669"/>
    <property type="project" value="UniProtKB-UniPathway"/>
</dbReference>
<dbReference type="UniPathway" id="UPA00079"/>
<dbReference type="SFLD" id="SFLDG01389">
    <property type="entry name" value="menaquinone_synthsis_involved"/>
    <property type="match status" value="1"/>
</dbReference>
<dbReference type="SFLD" id="SFLDF00343">
    <property type="entry name" value="aminofutalosine_synthase_(mqnE"/>
    <property type="match status" value="1"/>
</dbReference>
<feature type="binding site" evidence="7">
    <location>
        <position position="61"/>
    </location>
    <ligand>
        <name>S-adenosyl-L-methionine</name>
        <dbReference type="ChEBI" id="CHEBI:59789"/>
    </ligand>
</feature>
<dbReference type="Pfam" id="PF19288">
    <property type="entry name" value="CofH_C"/>
    <property type="match status" value="1"/>
</dbReference>
<evidence type="ECO:0000256" key="4">
    <source>
        <dbReference type="ARBA" id="ARBA00023004"/>
    </source>
</evidence>
<dbReference type="GO" id="GO:0051539">
    <property type="term" value="F:4 iron, 4 sulfur cluster binding"/>
    <property type="evidence" value="ECO:0007669"/>
    <property type="project" value="UniProtKB-KW"/>
</dbReference>
<dbReference type="Pfam" id="PF04055">
    <property type="entry name" value="Radical_SAM"/>
    <property type="match status" value="1"/>
</dbReference>
<dbReference type="GO" id="GO:0046872">
    <property type="term" value="F:metal ion binding"/>
    <property type="evidence" value="ECO:0007669"/>
    <property type="project" value="UniProtKB-KW"/>
</dbReference>
<evidence type="ECO:0000256" key="5">
    <source>
        <dbReference type="ARBA" id="ARBA00023014"/>
    </source>
</evidence>
<dbReference type="CDD" id="cd01335">
    <property type="entry name" value="Radical_SAM"/>
    <property type="match status" value="1"/>
</dbReference>
<evidence type="ECO:0000256" key="2">
    <source>
        <dbReference type="ARBA" id="ARBA00022691"/>
    </source>
</evidence>
<dbReference type="InterPro" id="IPR022432">
    <property type="entry name" value="MqnE"/>
</dbReference>
<dbReference type="GO" id="GO:0016765">
    <property type="term" value="F:transferase activity, transferring alkyl or aryl (other than methyl) groups"/>
    <property type="evidence" value="ECO:0007669"/>
    <property type="project" value="InterPro"/>
</dbReference>
<dbReference type="PIRSF" id="PIRSF004762">
    <property type="entry name" value="CHP00423"/>
    <property type="match status" value="1"/>
</dbReference>
<dbReference type="SFLD" id="SFLDG01064">
    <property type="entry name" value="F420__menaquinone_cofactor_bio"/>
    <property type="match status" value="1"/>
</dbReference>
<gene>
    <name evidence="9" type="primary">mqnE</name>
    <name evidence="9" type="ORF">ENG14_04965</name>
</gene>
<feature type="binding site" evidence="6">
    <location>
        <position position="55"/>
    </location>
    <ligand>
        <name>[4Fe-4S] cluster</name>
        <dbReference type="ChEBI" id="CHEBI:49883"/>
        <note>4Fe-4S-S-AdoMet</note>
    </ligand>
</feature>
<evidence type="ECO:0000256" key="1">
    <source>
        <dbReference type="ARBA" id="ARBA00022485"/>
    </source>
</evidence>
<feature type="non-terminal residue" evidence="9">
    <location>
        <position position="1"/>
    </location>
</feature>
<keyword evidence="4 6" id="KW-0408">Iron</keyword>
<protein>
    <submittedName>
        <fullName evidence="9">Aminofutalosine synthase MqnE</fullName>
    </submittedName>
</protein>
<feature type="binding site" evidence="6">
    <location>
        <position position="59"/>
    </location>
    <ligand>
        <name>[4Fe-4S] cluster</name>
        <dbReference type="ChEBI" id="CHEBI:49883"/>
        <note>4Fe-4S-S-AdoMet</note>
    </ligand>
</feature>
<dbReference type="InterPro" id="IPR013785">
    <property type="entry name" value="Aldolase_TIM"/>
</dbReference>
<dbReference type="Proteomes" id="UP000886355">
    <property type="component" value="Unassembled WGS sequence"/>
</dbReference>
<evidence type="ECO:0000259" key="8">
    <source>
        <dbReference type="PROSITE" id="PS51918"/>
    </source>
</evidence>
<evidence type="ECO:0000256" key="7">
    <source>
        <dbReference type="PIRSR" id="PIRSR004762-2"/>
    </source>
</evidence>
<evidence type="ECO:0000256" key="3">
    <source>
        <dbReference type="ARBA" id="ARBA00022723"/>
    </source>
</evidence>
<dbReference type="InterPro" id="IPR034405">
    <property type="entry name" value="F420"/>
</dbReference>
<evidence type="ECO:0000313" key="9">
    <source>
        <dbReference type="EMBL" id="HDL90234.1"/>
    </source>
</evidence>
<dbReference type="SFLD" id="SFLDG01388">
    <property type="entry name" value="7_8-didemethyl-8-hydroxy-5-dea"/>
    <property type="match status" value="1"/>
</dbReference>
<keyword evidence="2 6" id="KW-0949">S-adenosyl-L-methionine</keyword>
<dbReference type="Gene3D" id="3.20.20.70">
    <property type="entry name" value="Aldolase class I"/>
    <property type="match status" value="1"/>
</dbReference>
<dbReference type="PROSITE" id="PS51918">
    <property type="entry name" value="RADICAL_SAM"/>
    <property type="match status" value="1"/>
</dbReference>
<dbReference type="AlphaFoldDB" id="A0A7C0WSF4"/>
<dbReference type="EMBL" id="DQZW01000235">
    <property type="protein sequence ID" value="HDL90234.1"/>
    <property type="molecule type" value="Genomic_DNA"/>
</dbReference>
<dbReference type="SUPFAM" id="SSF102114">
    <property type="entry name" value="Radical SAM enzymes"/>
    <property type="match status" value="1"/>
</dbReference>
<proteinExistence type="inferred from homology"/>
<organism evidence="9">
    <name type="scientific">Thermodesulforhabdus norvegica</name>
    <dbReference type="NCBI Taxonomy" id="39841"/>
    <lineage>
        <taxon>Bacteria</taxon>
        <taxon>Pseudomonadati</taxon>
        <taxon>Thermodesulfobacteriota</taxon>
        <taxon>Syntrophobacteria</taxon>
        <taxon>Syntrophobacterales</taxon>
        <taxon>Thermodesulforhabdaceae</taxon>
        <taxon>Thermodesulforhabdus</taxon>
    </lineage>
</organism>
<dbReference type="InterPro" id="IPR020050">
    <property type="entry name" value="FO_synthase_su2"/>
</dbReference>
<comment type="cofactor">
    <cofactor evidence="6">
        <name>[4Fe-4S] cluster</name>
        <dbReference type="ChEBI" id="CHEBI:49883"/>
    </cofactor>
    <text evidence="6">Binds 1 [4Fe-4S] cluster. The cluster is coordinated with 3 cysteines and an exchangeable S-adenosyl-L-methionine.</text>
</comment>
<dbReference type="GO" id="GO:0044689">
    <property type="term" value="F:7,8-didemethyl-8-hydroxy-5-deazariboflavin synthase activity"/>
    <property type="evidence" value="ECO:0007669"/>
    <property type="project" value="TreeGrafter"/>
</dbReference>
<feature type="domain" description="Radical SAM core" evidence="8">
    <location>
        <begin position="41"/>
        <end position="271"/>
    </location>
</feature>
<name>A0A7C0WSF4_9BACT</name>
<dbReference type="InterPro" id="IPR045567">
    <property type="entry name" value="CofH/MnqC-like_C"/>
</dbReference>
<dbReference type="SFLD" id="SFLDS00029">
    <property type="entry name" value="Radical_SAM"/>
    <property type="match status" value="1"/>
</dbReference>
<keyword evidence="3" id="KW-0479">Metal-binding</keyword>
<dbReference type="NCBIfam" id="TIGR00423">
    <property type="entry name" value="CofH family radical SAM protein"/>
    <property type="match status" value="1"/>
</dbReference>
<dbReference type="InterPro" id="IPR058240">
    <property type="entry name" value="rSAM_sf"/>
</dbReference>
<feature type="binding site" evidence="7">
    <location>
        <position position="167"/>
    </location>
    <ligand>
        <name>S-adenosyl-L-methionine</name>
        <dbReference type="ChEBI" id="CHEBI:59789"/>
    </ligand>
</feature>
<sequence length="348" mass="38364">KRTNGNMLCREGGIGLCQTNDLIGLAGMAHTGRRRLNGKRAYFVRNRHINYSNICVNGCAFCAYGKQPGEAGAFELTINEIVEKVTAPDAKAITEVHIVGGCHPSKPFSYYEEIVRAVKQARPSCIVKAFTAVEVEHFARLEDISVTQALERLKEAGLDMMPGGGAEIFAPSVRSKICPKKLSGEGWLSVMETAHRMGIPTNATMLFGHIESIEDRVDHLIALRELQDKTNGFVCFIPLPFLSKKSPMSHIHGPTGVDILKTIAVSRLMLDNILHIKAYWVMLTVKLAQLALCFGADDFDGTVMEEKIGHMAGAESEDALTVEELQYVIQSAGFEPVERDSFFNPLRR</sequence>
<dbReference type="HAMAP" id="MF_00993">
    <property type="entry name" value="MqnE"/>
    <property type="match status" value="1"/>
</dbReference>
<feature type="binding site" evidence="6">
    <location>
        <position position="62"/>
    </location>
    <ligand>
        <name>[4Fe-4S] cluster</name>
        <dbReference type="ChEBI" id="CHEBI:49883"/>
        <note>4Fe-4S-S-AdoMet</note>
    </ligand>
</feature>
<dbReference type="PANTHER" id="PTHR43076:SF7">
    <property type="entry name" value="AMINODEOXYFUTALOSINE SYNTHASE"/>
    <property type="match status" value="1"/>
</dbReference>
<dbReference type="InterPro" id="IPR007197">
    <property type="entry name" value="rSAM"/>
</dbReference>
<keyword evidence="5 6" id="KW-0411">Iron-sulfur</keyword>